<dbReference type="FunFam" id="3.40.47.10:FF:000019">
    <property type="entry name" value="Polyketide synthase type I"/>
    <property type="match status" value="1"/>
</dbReference>
<evidence type="ECO:0000256" key="7">
    <source>
        <dbReference type="ARBA" id="ARBA00023315"/>
    </source>
</evidence>
<dbReference type="SUPFAM" id="SSF51735">
    <property type="entry name" value="NAD(P)-binding Rossmann-fold domains"/>
    <property type="match status" value="2"/>
</dbReference>
<dbReference type="GO" id="GO:0033068">
    <property type="term" value="P:macrolide biosynthetic process"/>
    <property type="evidence" value="ECO:0007669"/>
    <property type="project" value="UniProtKB-ARBA"/>
</dbReference>
<dbReference type="SUPFAM" id="SSF52151">
    <property type="entry name" value="FabD/lysophospholipase-like"/>
    <property type="match status" value="1"/>
</dbReference>
<dbReference type="Pfam" id="PF22621">
    <property type="entry name" value="CurL-like_PKS_C"/>
    <property type="match status" value="1"/>
</dbReference>
<dbReference type="InterPro" id="IPR020841">
    <property type="entry name" value="PKS_Beta-ketoAc_synthase_dom"/>
</dbReference>
<dbReference type="CDD" id="cd00833">
    <property type="entry name" value="PKS"/>
    <property type="match status" value="1"/>
</dbReference>
<dbReference type="SMART" id="SM00825">
    <property type="entry name" value="PKS_KS"/>
    <property type="match status" value="1"/>
</dbReference>
<dbReference type="GO" id="GO:0031177">
    <property type="term" value="F:phosphopantetheine binding"/>
    <property type="evidence" value="ECO:0007669"/>
    <property type="project" value="InterPro"/>
</dbReference>
<dbReference type="SMART" id="SM00823">
    <property type="entry name" value="PKS_PP"/>
    <property type="match status" value="1"/>
</dbReference>
<dbReference type="SUPFAM" id="SSF53901">
    <property type="entry name" value="Thiolase-like"/>
    <property type="match status" value="1"/>
</dbReference>
<evidence type="ECO:0000259" key="10">
    <source>
        <dbReference type="PROSITE" id="PS50075"/>
    </source>
</evidence>
<dbReference type="GO" id="GO:0004312">
    <property type="term" value="F:fatty acid synthase activity"/>
    <property type="evidence" value="ECO:0007669"/>
    <property type="project" value="TreeGrafter"/>
</dbReference>
<dbReference type="InterPro" id="IPR049551">
    <property type="entry name" value="PKS_DH_C"/>
</dbReference>
<dbReference type="SMART" id="SM00827">
    <property type="entry name" value="PKS_AT"/>
    <property type="match status" value="1"/>
</dbReference>
<dbReference type="Pfam" id="PF00698">
    <property type="entry name" value="Acyl_transf_1"/>
    <property type="match status" value="1"/>
</dbReference>
<evidence type="ECO:0000313" key="14">
    <source>
        <dbReference type="Proteomes" id="UP000419138"/>
    </source>
</evidence>
<dbReference type="Gene3D" id="3.30.70.3290">
    <property type="match status" value="1"/>
</dbReference>
<reference evidence="13 14" key="1">
    <citation type="submission" date="2019-05" db="EMBL/GenBank/DDBJ databases">
        <title>Comparative genomics and metabolomics analyses of clavulanic acid producing Streptomyces species provides insight into specialized metabolism and evolution of beta-lactam biosynthetic gene clusters.</title>
        <authorList>
            <person name="Moore M.A."/>
            <person name="Cruz-Morales P."/>
            <person name="Barona Gomez F."/>
            <person name="Kapil T."/>
        </authorList>
    </citation>
    <scope>NUCLEOTIDE SEQUENCE [LARGE SCALE GENOMIC DNA]</scope>
    <source>
        <strain evidence="13 14">NRRL 5741</strain>
    </source>
</reference>
<dbReference type="Pfam" id="PF02801">
    <property type="entry name" value="Ketoacyl-synt_C"/>
    <property type="match status" value="1"/>
</dbReference>
<feature type="domain" description="Ketosynthase family 3 (KS3)" evidence="11">
    <location>
        <begin position="40"/>
        <end position="464"/>
    </location>
</feature>
<feature type="compositionally biased region" description="Basic and acidic residues" evidence="9">
    <location>
        <begin position="1517"/>
        <end position="1528"/>
    </location>
</feature>
<dbReference type="SUPFAM" id="SSF47336">
    <property type="entry name" value="ACP-like"/>
    <property type="match status" value="1"/>
</dbReference>
<keyword evidence="3" id="KW-0597">Phosphoprotein</keyword>
<dbReference type="InterPro" id="IPR036291">
    <property type="entry name" value="NAD(P)-bd_dom_sf"/>
</dbReference>
<feature type="region of interest" description="Disordered" evidence="9">
    <location>
        <begin position="1516"/>
        <end position="1553"/>
    </location>
</feature>
<gene>
    <name evidence="13" type="ORF">FF041_19305</name>
</gene>
<keyword evidence="2" id="KW-0596">Phosphopantetheine</keyword>
<dbReference type="EMBL" id="VCLA01000150">
    <property type="protein sequence ID" value="MQT02273.1"/>
    <property type="molecule type" value="Genomic_DNA"/>
</dbReference>
<evidence type="ECO:0000256" key="9">
    <source>
        <dbReference type="SAM" id="MobiDB-lite"/>
    </source>
</evidence>
<dbReference type="InterPro" id="IPR018201">
    <property type="entry name" value="Ketoacyl_synth_AS"/>
</dbReference>
<dbReference type="PANTHER" id="PTHR43775:SF51">
    <property type="entry name" value="INACTIVE PHENOLPHTHIOCEROL SYNTHESIS POLYKETIDE SYNTHASE TYPE I PKS1-RELATED"/>
    <property type="match status" value="1"/>
</dbReference>
<dbReference type="InterPro" id="IPR049900">
    <property type="entry name" value="PKS_mFAS_DH"/>
</dbReference>
<dbReference type="InterPro" id="IPR011032">
    <property type="entry name" value="GroES-like_sf"/>
</dbReference>
<dbReference type="SMART" id="SM00822">
    <property type="entry name" value="PKS_KR"/>
    <property type="match status" value="1"/>
</dbReference>
<dbReference type="Gene3D" id="3.40.47.10">
    <property type="match status" value="1"/>
</dbReference>
<keyword evidence="4" id="KW-0808">Transferase</keyword>
<dbReference type="OrthoDB" id="9778690at2"/>
<evidence type="ECO:0000259" key="11">
    <source>
        <dbReference type="PROSITE" id="PS52004"/>
    </source>
</evidence>
<dbReference type="InterPro" id="IPR016039">
    <property type="entry name" value="Thiolase-like"/>
</dbReference>
<comment type="caution">
    <text evidence="8">Lacks conserved residue(s) required for the propagation of feature annotation.</text>
</comment>
<dbReference type="Pfam" id="PF00109">
    <property type="entry name" value="ketoacyl-synt"/>
    <property type="match status" value="1"/>
</dbReference>
<dbReference type="PROSITE" id="PS50075">
    <property type="entry name" value="CARRIER"/>
    <property type="match status" value="1"/>
</dbReference>
<dbReference type="SMART" id="SM01294">
    <property type="entry name" value="PKS_PP_betabranch"/>
    <property type="match status" value="1"/>
</dbReference>
<feature type="region of interest" description="N-terminal hotdog fold" evidence="8">
    <location>
        <begin position="966"/>
        <end position="1094"/>
    </location>
</feature>
<evidence type="ECO:0000256" key="5">
    <source>
        <dbReference type="ARBA" id="ARBA00023194"/>
    </source>
</evidence>
<feature type="region of interest" description="C-terminal hotdog fold" evidence="8">
    <location>
        <begin position="1112"/>
        <end position="1260"/>
    </location>
</feature>
<dbReference type="InterPro" id="IPR013968">
    <property type="entry name" value="PKS_KR"/>
</dbReference>
<dbReference type="InterPro" id="IPR020806">
    <property type="entry name" value="PKS_PP-bd"/>
</dbReference>
<name>A0A646KJ81_STRJU</name>
<evidence type="ECO:0000256" key="4">
    <source>
        <dbReference type="ARBA" id="ARBA00022679"/>
    </source>
</evidence>
<dbReference type="InterPro" id="IPR014031">
    <property type="entry name" value="Ketoacyl_synth_C"/>
</dbReference>
<dbReference type="Gene3D" id="3.40.50.720">
    <property type="entry name" value="NAD(P)-binding Rossmann-like Domain"/>
    <property type="match status" value="2"/>
</dbReference>
<evidence type="ECO:0000256" key="6">
    <source>
        <dbReference type="ARBA" id="ARBA00023268"/>
    </source>
</evidence>
<feature type="compositionally biased region" description="Basic and acidic residues" evidence="9">
    <location>
        <begin position="969"/>
        <end position="980"/>
    </location>
</feature>
<keyword evidence="14" id="KW-1185">Reference proteome</keyword>
<comment type="pathway">
    <text evidence="1">Antibiotic biosynthesis.</text>
</comment>
<comment type="caution">
    <text evidence="13">The sequence shown here is derived from an EMBL/GenBank/DDBJ whole genome shotgun (WGS) entry which is preliminary data.</text>
</comment>
<protein>
    <submittedName>
        <fullName evidence="13">SDR family NAD(P)-dependent oxidoreductase</fullName>
    </submittedName>
</protein>
<evidence type="ECO:0000313" key="13">
    <source>
        <dbReference type="EMBL" id="MQT02273.1"/>
    </source>
</evidence>
<dbReference type="Proteomes" id="UP000419138">
    <property type="component" value="Unassembled WGS sequence"/>
</dbReference>
<feature type="compositionally biased region" description="Basic and acidic residues" evidence="9">
    <location>
        <begin position="1"/>
        <end position="15"/>
    </location>
</feature>
<dbReference type="InterPro" id="IPR042104">
    <property type="entry name" value="PKS_dehydratase_sf"/>
</dbReference>
<feature type="compositionally biased region" description="Acidic residues" evidence="9">
    <location>
        <begin position="1540"/>
        <end position="1550"/>
    </location>
</feature>
<evidence type="ECO:0000259" key="12">
    <source>
        <dbReference type="PROSITE" id="PS52019"/>
    </source>
</evidence>
<dbReference type="InterPro" id="IPR016035">
    <property type="entry name" value="Acyl_Trfase/lysoPLipase"/>
</dbReference>
<organism evidence="13 14">
    <name type="scientific">Streptomyces jumonjinensis</name>
    <dbReference type="NCBI Taxonomy" id="1945"/>
    <lineage>
        <taxon>Bacteria</taxon>
        <taxon>Bacillati</taxon>
        <taxon>Actinomycetota</taxon>
        <taxon>Actinomycetes</taxon>
        <taxon>Kitasatosporales</taxon>
        <taxon>Streptomycetaceae</taxon>
        <taxon>Streptomyces</taxon>
    </lineage>
</organism>
<dbReference type="Gene3D" id="3.90.180.10">
    <property type="entry name" value="Medium-chain alcohol dehydrogenases, catalytic domain"/>
    <property type="match status" value="1"/>
</dbReference>
<proteinExistence type="predicted"/>
<feature type="region of interest" description="Disordered" evidence="9">
    <location>
        <begin position="481"/>
        <end position="504"/>
    </location>
</feature>
<dbReference type="PANTHER" id="PTHR43775">
    <property type="entry name" value="FATTY ACID SYNTHASE"/>
    <property type="match status" value="1"/>
</dbReference>
<dbReference type="Pfam" id="PF08659">
    <property type="entry name" value="KR"/>
    <property type="match status" value="1"/>
</dbReference>
<keyword evidence="6" id="KW-0511">Multifunctional enzyme</keyword>
<dbReference type="InterPro" id="IPR057326">
    <property type="entry name" value="KR_dom"/>
</dbReference>
<evidence type="ECO:0000256" key="2">
    <source>
        <dbReference type="ARBA" id="ARBA00022450"/>
    </source>
</evidence>
<dbReference type="InterPro" id="IPR020807">
    <property type="entry name" value="PKS_DH"/>
</dbReference>
<dbReference type="InterPro" id="IPR049552">
    <property type="entry name" value="PKS_DH_N"/>
</dbReference>
<dbReference type="PROSITE" id="PS52004">
    <property type="entry name" value="KS3_2"/>
    <property type="match status" value="1"/>
</dbReference>
<dbReference type="SMART" id="SM00826">
    <property type="entry name" value="PKS_DH"/>
    <property type="match status" value="1"/>
</dbReference>
<evidence type="ECO:0000256" key="1">
    <source>
        <dbReference type="ARBA" id="ARBA00004792"/>
    </source>
</evidence>
<evidence type="ECO:0000256" key="3">
    <source>
        <dbReference type="ARBA" id="ARBA00022553"/>
    </source>
</evidence>
<dbReference type="Pfam" id="PF14765">
    <property type="entry name" value="PS-DH"/>
    <property type="match status" value="1"/>
</dbReference>
<dbReference type="InterPro" id="IPR036736">
    <property type="entry name" value="ACP-like_sf"/>
</dbReference>
<feature type="region of interest" description="Disordered" evidence="9">
    <location>
        <begin position="1"/>
        <end position="42"/>
    </location>
</feature>
<feature type="region of interest" description="Disordered" evidence="9">
    <location>
        <begin position="958"/>
        <end position="980"/>
    </location>
</feature>
<dbReference type="Pfam" id="PF21089">
    <property type="entry name" value="PKS_DH_N"/>
    <property type="match status" value="1"/>
</dbReference>
<dbReference type="Gene3D" id="3.40.366.10">
    <property type="entry name" value="Malonyl-Coenzyme A Acyl Carrier Protein, domain 2"/>
    <property type="match status" value="1"/>
</dbReference>
<evidence type="ECO:0000256" key="8">
    <source>
        <dbReference type="PROSITE-ProRule" id="PRU01363"/>
    </source>
</evidence>
<dbReference type="InterPro" id="IPR001227">
    <property type="entry name" value="Ac_transferase_dom_sf"/>
</dbReference>
<feature type="domain" description="Carrier" evidence="10">
    <location>
        <begin position="1961"/>
        <end position="2036"/>
    </location>
</feature>
<feature type="domain" description="PKS/mFAS DH" evidence="12">
    <location>
        <begin position="966"/>
        <end position="1260"/>
    </location>
</feature>
<dbReference type="RefSeq" id="WP_153523928.1">
    <property type="nucleotide sequence ID" value="NZ_JBEPDZ010000005.1"/>
</dbReference>
<keyword evidence="5" id="KW-0045">Antibiotic biosynthesis</keyword>
<dbReference type="GO" id="GO:0004315">
    <property type="term" value="F:3-oxoacyl-[acyl-carrier-protein] synthase activity"/>
    <property type="evidence" value="ECO:0007669"/>
    <property type="project" value="InterPro"/>
</dbReference>
<dbReference type="Gene3D" id="1.10.1200.10">
    <property type="entry name" value="ACP-like"/>
    <property type="match status" value="1"/>
</dbReference>
<dbReference type="GO" id="GO:0006633">
    <property type="term" value="P:fatty acid biosynthetic process"/>
    <property type="evidence" value="ECO:0007669"/>
    <property type="project" value="InterPro"/>
</dbReference>
<dbReference type="Gene3D" id="3.10.129.110">
    <property type="entry name" value="Polyketide synthase dehydratase"/>
    <property type="match status" value="1"/>
</dbReference>
<dbReference type="InterPro" id="IPR014030">
    <property type="entry name" value="Ketoacyl_synth_N"/>
</dbReference>
<dbReference type="PROSITE" id="PS00606">
    <property type="entry name" value="KS3_1"/>
    <property type="match status" value="1"/>
</dbReference>
<dbReference type="InterPro" id="IPR014043">
    <property type="entry name" value="Acyl_transferase_dom"/>
</dbReference>
<dbReference type="SUPFAM" id="SSF50129">
    <property type="entry name" value="GroES-like"/>
    <property type="match status" value="1"/>
</dbReference>
<dbReference type="InterPro" id="IPR050091">
    <property type="entry name" value="PKS_NRPS_Biosynth_Enz"/>
</dbReference>
<dbReference type="PROSITE" id="PS52019">
    <property type="entry name" value="PKS_MFAS_DH"/>
    <property type="match status" value="1"/>
</dbReference>
<accession>A0A646KJ81</accession>
<dbReference type="SUPFAM" id="SSF55048">
    <property type="entry name" value="Probable ACP-binding domain of malonyl-CoA ACP transacylase"/>
    <property type="match status" value="1"/>
</dbReference>
<feature type="compositionally biased region" description="Basic and acidic residues" evidence="9">
    <location>
        <begin position="482"/>
        <end position="491"/>
    </location>
</feature>
<dbReference type="InterPro" id="IPR016036">
    <property type="entry name" value="Malonyl_transacylase_ACP-bd"/>
</dbReference>
<dbReference type="InterPro" id="IPR009081">
    <property type="entry name" value="PP-bd_ACP"/>
</dbReference>
<dbReference type="Pfam" id="PF00550">
    <property type="entry name" value="PP-binding"/>
    <property type="match status" value="1"/>
</dbReference>
<keyword evidence="7" id="KW-0012">Acyltransferase</keyword>
<sequence length="2039" mass="213969">MPPEATHHDHSRADAGHGTQAPDPAARATEAPDLPAPAGPDPIAIVGIGLKYPGGSESPAEFDDFLREGRSGISPLPEDRWDVAAFTPQEPGEKGKIQTTGGGFLDRIDLFDASFFNISPKEAQYIDPQQRLVLETAWQALEHANIDPAPLRRGNGGVYIGVSSIDYALELDSLPYEELDGHLASGITMFPMSGRLSYFLGWRGPSMSIDTACSSSLAAMHSAVQGLRNGECDIALAGGVNALHHPRITVMFSHANMLAPDGQCKTFDENADGYVRAEGCGIVVLKRLSDAIRDGNEVLALVTGTAVGQDGDSAGLTVPNGPAQEIVIRNALAAAGRTPGDIQYVEAHGTGTPLGDPIELGAINEVFTGSHTKEDPLVVGSVKTNLGHMEPASGMVGVIKSVLQMRSGTIYPHLNFHTPSGRIPWDLYPIEIPTECRPWEAEQRRAVVNSFGFAGTIAAVVLEEATGAAVAPWKPAAGAGAEEPRALRVESGESGESGDGGAPAPKMFTLSAKSAPALRQLAERYRAFLDDTPGLDDDAVLDQVCYTANLGRSHFPYRLAGPVCGLPSLRKLIDGALADQDQDPTGLAAAPTAPGPSGIRKTCFMFSGQGSQYAGMGAALYQRFGVFRETVDRCDALFAEPLGRSVREMLLGTGDDPAAIDRTSNTQPALFTLEYALAQLWLSWGVKPNVLIGHSIGEVTAAAVAGLFSLPDAVTLVAARARLMQSVRAPGGMAAVAAPAEDVAPLLEGRADLALAAINAPDQCVISGAHQALDEVIGKLTGDGVRVDRLGVSHAFHSPLMAEVFEDFRAVVAGIEFQEPSLTLVSNVTGKVARLRDLSDPDYWVRHIGQPVRFMEGIRAVAKRGRHAMVEIGPSTALTALARRSLNADDHVWLASLSRRDRDGDTTLRALASYYTAGLNVSWSGFHGDHDPGFLQLPTYAFHRRPYWLPKTGAKRTRQVGGPAVHPLLGRERGTTEETEDASIREFTAEFDAGQLPALADHQDAQGAVLPAAAWAELLLAAQDAVEGSTAETVRDLRIEAPLRLPEDDTVTLITRVAPAGPPEGPLTVEIASDTDGVRTVHATALLSAVADGPEPAAVTRLRELAGAPGKTLETADGIDLHTDASSTGRRFGPAFRTLTRVSRHPGGVVTARLANPRTASAVSAVEQLPAEILESALLALVALDDDGPVYRPRSIDRFRLHRKPRGGELDLTAIVRPLAPGDAPGDQSRRADLLLSSDGRPVAELLGVTLARPAGTEAGGRFLHRPVWLRDSRPGPERAARHIVVAHGADELPAAVADLADRAAQQGVRLTLTGAPQTLAAALADPSATDAVWFWRPAPGEFSADRMRQECEENYRSLLAALAALTEAGNGPAPAPRLWLVTERGQWLPGDLPGTGEQPAATTLWGFGHVLLTEDPLLKTTLVDLDGEDAAEALLGEIRTAPDDEFQIAYRHGRRHVQRLLAGGGTPPWEGGFEIRGGDAPLADTEALAPVPAADGTPVGDEVQVLVSAVGLTAHDAAEAEPPRADETPAPSETPALSEDAEPGGDAEPESAVADAVRPVIGGSCSGVVTAVGPDAALRIGDLVTVAHPGTLRRTVTVPSAAATAYDPDGDALSAAARAARGTAPAAGQDTGSGLDLYTLDEVAEALRAAAAGAPHGPVVVQVGPAASPRSADEANAPRTAAIRSDRAYLVTGGLGGLGLATAGHLADLGARHLVLVSRSGRATPEAAALLQELGKRAEVRIERADLGDAADVARLTTDLRESPQPLGGIVHAAGALGKSLISAMSWPDIEEQLSPKAYGAWLLHEASADFPELEFFVGYSSIASLLGGATQGHYAAASAFLDGLATQRTRSGLPGLAVNWGAWSRVGMSARLEESLAEEIERSGVRFFSPGRALRALSGLWGRGVDRRMAGDVDWETYTSQGALSEAVYARLVRGSGDGSGDGPQQVNLRGLPPAERRAAVSRLVSTGVAAVLQLDDVEQLDVTAEFVSLGLDSLMAMTVKSGLESALRMPLPASLTFDHPTAQRLTEYLDSRLEAS</sequence>